<protein>
    <submittedName>
        <fullName evidence="2">Uncharacterized protein</fullName>
    </submittedName>
</protein>
<dbReference type="HOGENOM" id="CLU_2209511_0_0_1"/>
<dbReference type="Proteomes" id="UP000030641">
    <property type="component" value="Unassembled WGS sequence"/>
</dbReference>
<organism evidence="2 3">
    <name type="scientific">Aureobasidium subglaciale (strain EXF-2481)</name>
    <name type="common">Aureobasidium pullulans var. subglaciale</name>
    <dbReference type="NCBI Taxonomy" id="1043005"/>
    <lineage>
        <taxon>Eukaryota</taxon>
        <taxon>Fungi</taxon>
        <taxon>Dikarya</taxon>
        <taxon>Ascomycota</taxon>
        <taxon>Pezizomycotina</taxon>
        <taxon>Dothideomycetes</taxon>
        <taxon>Dothideomycetidae</taxon>
        <taxon>Dothideales</taxon>
        <taxon>Saccotheciaceae</taxon>
        <taxon>Aureobasidium</taxon>
    </lineage>
</organism>
<dbReference type="InParanoid" id="A0A074Y717"/>
<evidence type="ECO:0000256" key="1">
    <source>
        <dbReference type="SAM" id="Phobius"/>
    </source>
</evidence>
<keyword evidence="1" id="KW-0472">Membrane</keyword>
<evidence type="ECO:0000313" key="2">
    <source>
        <dbReference type="EMBL" id="KEQ93573.1"/>
    </source>
</evidence>
<dbReference type="RefSeq" id="XP_013342154.1">
    <property type="nucleotide sequence ID" value="XM_013486700.1"/>
</dbReference>
<dbReference type="EMBL" id="KL584765">
    <property type="protein sequence ID" value="KEQ93573.1"/>
    <property type="molecule type" value="Genomic_DNA"/>
</dbReference>
<proteinExistence type="predicted"/>
<gene>
    <name evidence="2" type="ORF">AUEXF2481DRAFT_327178</name>
</gene>
<reference evidence="2 3" key="1">
    <citation type="journal article" date="2014" name="BMC Genomics">
        <title>Genome sequencing of four Aureobasidium pullulans varieties: biotechnological potential, stress tolerance, and description of new species.</title>
        <authorList>
            <person name="Gostin Ar C."/>
            <person name="Ohm R.A."/>
            <person name="Kogej T."/>
            <person name="Sonjak S."/>
            <person name="Turk M."/>
            <person name="Zajc J."/>
            <person name="Zalar P."/>
            <person name="Grube M."/>
            <person name="Sun H."/>
            <person name="Han J."/>
            <person name="Sharma A."/>
            <person name="Chiniquy J."/>
            <person name="Ngan C.Y."/>
            <person name="Lipzen A."/>
            <person name="Barry K."/>
            <person name="Grigoriev I.V."/>
            <person name="Gunde-Cimerman N."/>
        </authorList>
    </citation>
    <scope>NUCLEOTIDE SEQUENCE [LARGE SCALE GENOMIC DNA]</scope>
    <source>
        <strain evidence="2 3">EXF-2481</strain>
    </source>
</reference>
<keyword evidence="1" id="KW-0812">Transmembrane</keyword>
<sequence>MHTVVFFYLCVTTGCKSRYQDHNIAYTIVVTIEGSRLSIAYMQPKKVNHPGVFCTSTLVLLLFFGCSFMFFYASWLSVFFGRWDPQSPFTCVPALIQCGRSRASARP</sequence>
<keyword evidence="1" id="KW-1133">Transmembrane helix</keyword>
<name>A0A074Y717_AURSE</name>
<dbReference type="AlphaFoldDB" id="A0A074Y717"/>
<feature type="transmembrane region" description="Helical" evidence="1">
    <location>
        <begin position="52"/>
        <end position="75"/>
    </location>
</feature>
<dbReference type="GeneID" id="25364699"/>
<keyword evidence="3" id="KW-1185">Reference proteome</keyword>
<evidence type="ECO:0000313" key="3">
    <source>
        <dbReference type="Proteomes" id="UP000030641"/>
    </source>
</evidence>
<accession>A0A074Y717</accession>